<dbReference type="PROSITE" id="PS51257">
    <property type="entry name" value="PROKAR_LIPOPROTEIN"/>
    <property type="match status" value="1"/>
</dbReference>
<evidence type="ECO:0000313" key="5">
    <source>
        <dbReference type="Proteomes" id="UP000036851"/>
    </source>
</evidence>
<keyword evidence="2" id="KW-0732">Signal</keyword>
<keyword evidence="4" id="KW-0378">Hydrolase</keyword>
<sequence>MKCIALAAMFLSGSSCAESDIWRLNDSADSVAVATSLGWLGGRAQESVYVPNGGGKLSQLDWKIKNAAIIKGDISWDAMPWLTANARGWSTLTSGKGHMEDRDWLYKQQSDPSHYSWHSSTPLNYANEFDLNLKAWLLKGEGYRVGPAVGYQETRFSWTASGGNYRYDNGQDTGSFPDNKSVIGYQQKFSAPYIGMAGQYRASDIEFNALVKYSGWVTAKDNDEHYLRQLTFRDKSNRSGYYSLMVDAGYYILPNTKVYTELTYNRYQEGKGGTEVINNNNKLTKRVEGDVAGIANTWYSAAVGLQYYF</sequence>
<dbReference type="STRING" id="1560201.NG42_13295"/>
<protein>
    <submittedName>
        <fullName evidence="4">Protease</fullName>
    </submittedName>
</protein>
<proteinExistence type="predicted"/>
<evidence type="ECO:0000313" key="4">
    <source>
        <dbReference type="EMBL" id="KOC94878.1"/>
    </source>
</evidence>
<dbReference type="Proteomes" id="UP000037088">
    <property type="component" value="Unassembled WGS sequence"/>
</dbReference>
<feature type="active site" evidence="1">
    <location>
        <position position="225"/>
    </location>
</feature>
<dbReference type="Pfam" id="PF01278">
    <property type="entry name" value="Omptin"/>
    <property type="match status" value="1"/>
</dbReference>
<gene>
    <name evidence="3" type="ORF">NG42_13295</name>
    <name evidence="4" type="ORF">NG43_03560</name>
</gene>
<dbReference type="GO" id="GO:0006508">
    <property type="term" value="P:proteolysis"/>
    <property type="evidence" value="ECO:0007669"/>
    <property type="project" value="UniProtKB-KW"/>
</dbReference>
<dbReference type="InterPro" id="IPR020080">
    <property type="entry name" value="OM_adhesin/peptidase_omptin"/>
</dbReference>
<keyword evidence="4" id="KW-0645">Protease</keyword>
<dbReference type="PIRSF" id="PIRSF001522">
    <property type="entry name" value="Peptidase_A26"/>
    <property type="match status" value="1"/>
</dbReference>
<dbReference type="InterPro" id="IPR053724">
    <property type="entry name" value="OMP_A26_sf"/>
</dbReference>
<feature type="signal peptide" evidence="2">
    <location>
        <begin position="1"/>
        <end position="17"/>
    </location>
</feature>
<reference evidence="5 6" key="1">
    <citation type="journal article" date="2015" name="Int. J. Syst. Evol. Microbiol.">
        <title>Erwinia iniecta sp. nov., isolated from Russian wheat aphids (Diuraphis noxia).</title>
        <authorList>
            <person name="Campillo T."/>
            <person name="Luna E."/>
            <person name="Portier P."/>
            <person name="Fischer-Le Saux M."/>
            <person name="Lapitan N."/>
            <person name="Tisserat N.A."/>
            <person name="Leach J.E."/>
        </authorList>
    </citation>
    <scope>NUCLEOTIDE SEQUENCE [LARGE SCALE GENOMIC DNA]</scope>
    <source>
        <strain evidence="3 6">B120</strain>
        <strain evidence="4 5">B149</strain>
    </source>
</reference>
<accession>A0A0L7THL8</accession>
<dbReference type="EMBL" id="JRXF01000003">
    <property type="protein sequence ID" value="KOC94878.1"/>
    <property type="molecule type" value="Genomic_DNA"/>
</dbReference>
<evidence type="ECO:0000313" key="3">
    <source>
        <dbReference type="EMBL" id="KOC89321.1"/>
    </source>
</evidence>
<evidence type="ECO:0000256" key="1">
    <source>
        <dbReference type="PIRSR" id="PIRSR001522-1"/>
    </source>
</evidence>
<dbReference type="PRINTS" id="PR00482">
    <property type="entry name" value="OMPTIN"/>
</dbReference>
<dbReference type="GO" id="GO:0009279">
    <property type="term" value="C:cell outer membrane"/>
    <property type="evidence" value="ECO:0007669"/>
    <property type="project" value="InterPro"/>
</dbReference>
<evidence type="ECO:0000313" key="6">
    <source>
        <dbReference type="Proteomes" id="UP000037088"/>
    </source>
</evidence>
<feature type="active site" evidence="1">
    <location>
        <position position="103"/>
    </location>
</feature>
<dbReference type="InterPro" id="IPR000036">
    <property type="entry name" value="Peptidase_A26_omptin"/>
</dbReference>
<feature type="active site" evidence="1">
    <location>
        <position position="223"/>
    </location>
</feature>
<dbReference type="Gene3D" id="2.40.128.90">
    <property type="entry name" value="OMPT-like"/>
    <property type="match status" value="1"/>
</dbReference>
<feature type="active site" evidence="1">
    <location>
        <position position="101"/>
    </location>
</feature>
<name>A0A0L7THL8_9GAMM</name>
<dbReference type="SUPFAM" id="SSF69917">
    <property type="entry name" value="OMPT-like"/>
    <property type="match status" value="1"/>
</dbReference>
<comment type="caution">
    <text evidence="4">The sequence shown here is derived from an EMBL/GenBank/DDBJ whole genome shotgun (WGS) entry which is preliminary data.</text>
</comment>
<dbReference type="AlphaFoldDB" id="A0A0L7THL8"/>
<organism evidence="4 5">
    <name type="scientific">Winslowiella iniecta</name>
    <dbReference type="NCBI Taxonomy" id="1560201"/>
    <lineage>
        <taxon>Bacteria</taxon>
        <taxon>Pseudomonadati</taxon>
        <taxon>Pseudomonadota</taxon>
        <taxon>Gammaproteobacteria</taxon>
        <taxon>Enterobacterales</taxon>
        <taxon>Erwiniaceae</taxon>
        <taxon>Winslowiella</taxon>
    </lineage>
</organism>
<dbReference type="GO" id="GO:0004190">
    <property type="term" value="F:aspartic-type endopeptidase activity"/>
    <property type="evidence" value="ECO:0007669"/>
    <property type="project" value="InterPro"/>
</dbReference>
<evidence type="ECO:0000256" key="2">
    <source>
        <dbReference type="SAM" id="SignalP"/>
    </source>
</evidence>
<dbReference type="PATRIC" id="fig|1560201.3.peg.2831"/>
<dbReference type="Proteomes" id="UP000036851">
    <property type="component" value="Unassembled WGS sequence"/>
</dbReference>
<feature type="chain" id="PRO_5008219578" evidence="2">
    <location>
        <begin position="18"/>
        <end position="309"/>
    </location>
</feature>
<dbReference type="EMBL" id="JRXE01000017">
    <property type="protein sequence ID" value="KOC89321.1"/>
    <property type="molecule type" value="Genomic_DNA"/>
</dbReference>
<keyword evidence="6" id="KW-1185">Reference proteome</keyword>